<dbReference type="EMBL" id="CAJOBC010070819">
    <property type="protein sequence ID" value="CAF4242016.1"/>
    <property type="molecule type" value="Genomic_DNA"/>
</dbReference>
<proteinExistence type="predicted"/>
<evidence type="ECO:0000313" key="3">
    <source>
        <dbReference type="EMBL" id="CAF4242016.1"/>
    </source>
</evidence>
<accession>A0A815IDQ1</accession>
<protein>
    <recommendedName>
        <fullName evidence="1">F-box domain-containing protein</fullName>
    </recommendedName>
</protein>
<gene>
    <name evidence="2" type="ORF">GPM918_LOCUS31447</name>
    <name evidence="3" type="ORF">SRO942_LOCUS32091</name>
</gene>
<dbReference type="Proteomes" id="UP000663829">
    <property type="component" value="Unassembled WGS sequence"/>
</dbReference>
<keyword evidence="4" id="KW-1185">Reference proteome</keyword>
<organism evidence="2 4">
    <name type="scientific">Didymodactylos carnosus</name>
    <dbReference type="NCBI Taxonomy" id="1234261"/>
    <lineage>
        <taxon>Eukaryota</taxon>
        <taxon>Metazoa</taxon>
        <taxon>Spiralia</taxon>
        <taxon>Gnathifera</taxon>
        <taxon>Rotifera</taxon>
        <taxon>Eurotatoria</taxon>
        <taxon>Bdelloidea</taxon>
        <taxon>Philodinida</taxon>
        <taxon>Philodinidae</taxon>
        <taxon>Didymodactylos</taxon>
    </lineage>
</organism>
<dbReference type="EMBL" id="CAJNOQ010015485">
    <property type="protein sequence ID" value="CAF1362367.1"/>
    <property type="molecule type" value="Genomic_DNA"/>
</dbReference>
<reference evidence="2" key="1">
    <citation type="submission" date="2021-02" db="EMBL/GenBank/DDBJ databases">
        <authorList>
            <person name="Nowell W R."/>
        </authorList>
    </citation>
    <scope>NUCLEOTIDE SEQUENCE</scope>
</reference>
<feature type="domain" description="F-box" evidence="1">
    <location>
        <begin position="1"/>
        <end position="47"/>
    </location>
</feature>
<dbReference type="PROSITE" id="PS50181">
    <property type="entry name" value="FBOX"/>
    <property type="match status" value="1"/>
</dbReference>
<dbReference type="InterPro" id="IPR001810">
    <property type="entry name" value="F-box_dom"/>
</dbReference>
<comment type="caution">
    <text evidence="2">The sequence shown here is derived from an EMBL/GenBank/DDBJ whole genome shotgun (WGS) entry which is preliminary data.</text>
</comment>
<evidence type="ECO:0000313" key="2">
    <source>
        <dbReference type="EMBL" id="CAF1362367.1"/>
    </source>
</evidence>
<dbReference type="Proteomes" id="UP000681722">
    <property type="component" value="Unassembled WGS sequence"/>
</dbReference>
<evidence type="ECO:0000313" key="4">
    <source>
        <dbReference type="Proteomes" id="UP000663829"/>
    </source>
</evidence>
<name>A0A815IDQ1_9BILA</name>
<evidence type="ECO:0000259" key="1">
    <source>
        <dbReference type="PROSITE" id="PS50181"/>
    </source>
</evidence>
<dbReference type="AlphaFoldDB" id="A0A815IDQ1"/>
<sequence>MLKLEDLSAEILLIIINHLKSDELTELTQLNSKLTSVISSVPVYVNFENISKEEYENYEKIILRFQEEEIPIRSLKLSNKNNIRLINEFLNRFDSLSQSPSFANLQSITLIDMREKECSTILLKLVKLKQLKRFSLLNSFTEDEGGIVHNGSEVRQYETYNKPLWAFKTVEVVQVPSVRLVFREEEDKPLASTRGKSEIITGLYDRGYMQTREIPEQILTTDYGQITAYYKPLAEASRFKRVNDIAPKSTTAVFS</sequence>